<reference evidence="2 3" key="1">
    <citation type="submission" date="2018-04" db="EMBL/GenBank/DDBJ databases">
        <authorList>
            <person name="Vogel A."/>
        </authorList>
    </citation>
    <scope>NUCLEOTIDE SEQUENCE [LARGE SCALE GENOMIC DNA]</scope>
</reference>
<accession>A0A484NBE7</accession>
<sequence length="71" mass="8722">MYFYVAKTFFYASTIYIKAHEKFLPISFLIFPPYLHILGMRIVCYTWHHLMRSLSFKTYNQFWTKEGYPHS</sequence>
<feature type="transmembrane region" description="Helical" evidence="1">
    <location>
        <begin position="26"/>
        <end position="47"/>
    </location>
</feature>
<proteinExistence type="predicted"/>
<keyword evidence="1" id="KW-1133">Transmembrane helix</keyword>
<keyword evidence="1" id="KW-0812">Transmembrane</keyword>
<dbReference type="EMBL" id="OOIL02006593">
    <property type="protein sequence ID" value="VFQ98532.1"/>
    <property type="molecule type" value="Genomic_DNA"/>
</dbReference>
<keyword evidence="3" id="KW-1185">Reference proteome</keyword>
<evidence type="ECO:0000313" key="2">
    <source>
        <dbReference type="EMBL" id="VFQ98532.1"/>
    </source>
</evidence>
<keyword evidence="1" id="KW-0472">Membrane</keyword>
<evidence type="ECO:0000313" key="3">
    <source>
        <dbReference type="Proteomes" id="UP000595140"/>
    </source>
</evidence>
<dbReference type="AlphaFoldDB" id="A0A484NBE7"/>
<name>A0A484NBE7_9ASTE</name>
<dbReference type="Proteomes" id="UP000595140">
    <property type="component" value="Unassembled WGS sequence"/>
</dbReference>
<gene>
    <name evidence="2" type="ORF">CCAM_LOCUS40308</name>
</gene>
<protein>
    <submittedName>
        <fullName evidence="2">Uncharacterized protein</fullName>
    </submittedName>
</protein>
<organism evidence="2 3">
    <name type="scientific">Cuscuta campestris</name>
    <dbReference type="NCBI Taxonomy" id="132261"/>
    <lineage>
        <taxon>Eukaryota</taxon>
        <taxon>Viridiplantae</taxon>
        <taxon>Streptophyta</taxon>
        <taxon>Embryophyta</taxon>
        <taxon>Tracheophyta</taxon>
        <taxon>Spermatophyta</taxon>
        <taxon>Magnoliopsida</taxon>
        <taxon>eudicotyledons</taxon>
        <taxon>Gunneridae</taxon>
        <taxon>Pentapetalae</taxon>
        <taxon>asterids</taxon>
        <taxon>lamiids</taxon>
        <taxon>Solanales</taxon>
        <taxon>Convolvulaceae</taxon>
        <taxon>Cuscuteae</taxon>
        <taxon>Cuscuta</taxon>
        <taxon>Cuscuta subgen. Grammica</taxon>
        <taxon>Cuscuta sect. Cleistogrammica</taxon>
    </lineage>
</organism>
<evidence type="ECO:0000256" key="1">
    <source>
        <dbReference type="SAM" id="Phobius"/>
    </source>
</evidence>